<organism evidence="2 3">
    <name type="scientific">Aspergillus tanneri</name>
    <dbReference type="NCBI Taxonomy" id="1220188"/>
    <lineage>
        <taxon>Eukaryota</taxon>
        <taxon>Fungi</taxon>
        <taxon>Dikarya</taxon>
        <taxon>Ascomycota</taxon>
        <taxon>Pezizomycotina</taxon>
        <taxon>Eurotiomycetes</taxon>
        <taxon>Eurotiomycetidae</taxon>
        <taxon>Eurotiales</taxon>
        <taxon>Aspergillaceae</taxon>
        <taxon>Aspergillus</taxon>
        <taxon>Aspergillus subgen. Circumdati</taxon>
    </lineage>
</organism>
<dbReference type="Proteomes" id="UP000308092">
    <property type="component" value="Unassembled WGS sequence"/>
</dbReference>
<dbReference type="AlphaFoldDB" id="A0A4V3UMR8"/>
<accession>A0A4V3UMR8</accession>
<evidence type="ECO:0000313" key="3">
    <source>
        <dbReference type="Proteomes" id="UP000308092"/>
    </source>
</evidence>
<proteinExistence type="predicted"/>
<keyword evidence="3" id="KW-1185">Reference proteome</keyword>
<dbReference type="EMBL" id="SOSA01000873">
    <property type="protein sequence ID" value="THC88334.1"/>
    <property type="molecule type" value="Genomic_DNA"/>
</dbReference>
<reference evidence="2 3" key="1">
    <citation type="submission" date="2019-03" db="EMBL/GenBank/DDBJ databases">
        <title>The genome sequence of a newly discovered highly antifungal drug resistant Aspergillus species, Aspergillus tanneri NIH 1004.</title>
        <authorList>
            <person name="Mounaud S."/>
            <person name="Singh I."/>
            <person name="Joardar V."/>
            <person name="Pakala S."/>
            <person name="Pakala S."/>
            <person name="Venepally P."/>
            <person name="Hoover J."/>
            <person name="Nierman W."/>
            <person name="Chung J."/>
            <person name="Losada L."/>
        </authorList>
    </citation>
    <scope>NUCLEOTIDE SEQUENCE [LARGE SCALE GENOMIC DNA]</scope>
    <source>
        <strain evidence="2 3">NIH1004</strain>
    </source>
</reference>
<name>A0A4V3UMR8_9EURO</name>
<evidence type="ECO:0008006" key="4">
    <source>
        <dbReference type="Google" id="ProtNLM"/>
    </source>
</evidence>
<feature type="region of interest" description="Disordered" evidence="1">
    <location>
        <begin position="62"/>
        <end position="87"/>
    </location>
</feature>
<sequence length="87" mass="9577">MKGNLILGDLSGLVGYIVQFVQFTSDLISKGSELYSSASGTAETTIELEKVNERLWTFSSNLQNPETTDGAAKHYETSSWRRRGTSV</sequence>
<evidence type="ECO:0000313" key="2">
    <source>
        <dbReference type="EMBL" id="THC88334.1"/>
    </source>
</evidence>
<dbReference type="VEuPathDB" id="FungiDB:EYZ11_012223"/>
<comment type="caution">
    <text evidence="2">The sequence shown here is derived from an EMBL/GenBank/DDBJ whole genome shotgun (WGS) entry which is preliminary data.</text>
</comment>
<protein>
    <recommendedName>
        <fullName evidence="4">Fungal N-terminal domain-containing protein</fullName>
    </recommendedName>
</protein>
<evidence type="ECO:0000256" key="1">
    <source>
        <dbReference type="SAM" id="MobiDB-lite"/>
    </source>
</evidence>
<gene>
    <name evidence="2" type="ORF">EYZ11_012223</name>
</gene>